<proteinExistence type="predicted"/>
<feature type="chain" id="PRO_5019373686" description="Outer membrane lipoprotein carrier protein LolA" evidence="1">
    <location>
        <begin position="29"/>
        <end position="301"/>
    </location>
</feature>
<protein>
    <recommendedName>
        <fullName evidence="4">Outer membrane lipoprotein carrier protein LolA</fullName>
    </recommendedName>
</protein>
<dbReference type="Proteomes" id="UP000282930">
    <property type="component" value="Chromosome"/>
</dbReference>
<dbReference type="RefSeq" id="WP_127352633.1">
    <property type="nucleotide sequence ID" value="NZ_CP034791.1"/>
</dbReference>
<dbReference type="KEGG" id="ccha:ELD05_12135"/>
<gene>
    <name evidence="2" type="ORF">ELD05_12135</name>
</gene>
<dbReference type="AlphaFoldDB" id="A0A3T0D8B7"/>
<feature type="signal peptide" evidence="1">
    <location>
        <begin position="1"/>
        <end position="28"/>
    </location>
</feature>
<evidence type="ECO:0000313" key="3">
    <source>
        <dbReference type="Proteomes" id="UP000282930"/>
    </source>
</evidence>
<evidence type="ECO:0000313" key="2">
    <source>
        <dbReference type="EMBL" id="AZT91303.1"/>
    </source>
</evidence>
<sequence length="301" mass="35136">MRKKVAFVLCIFLSICLLTILYSSSAGIAQTNKTAFNISLKDALDSLNKASKIRFKQTTVITPQSYELGLLSYQEELILDRKNNQFYVISQTDDTIYFVRDKKLYIKSPADSFIFCEVPENSQMYKLFFASSGLSEINPVFEKREKKIYELVLKQKTVVNETYLNIRNTKIPVYKVKVQIPAKYFEGIMKEYLKSYSLERLKILNPKYSSNDMKTWEKQLDMYLAQFKFSDLVNVYFIDKKDKSIRLIESFYTINVNNQPYLVKSSSEVLEIGEKVKIPQIDKNMIETLPDINIEEKELTS</sequence>
<evidence type="ECO:0000256" key="1">
    <source>
        <dbReference type="SAM" id="SignalP"/>
    </source>
</evidence>
<reference evidence="2 3" key="1">
    <citation type="submission" date="2018-12" db="EMBL/GenBank/DDBJ databases">
        <title>Genome sequence from the cellulolytic species, Caldicellulosiruptor changbaiensis.</title>
        <authorList>
            <person name="Blumer-Schuette S.E."/>
            <person name="Mendoza C."/>
        </authorList>
    </citation>
    <scope>NUCLEOTIDE SEQUENCE [LARGE SCALE GENOMIC DNA]</scope>
    <source>
        <strain evidence="2 3">CBS-Z</strain>
    </source>
</reference>
<accession>A0A3T0D8B7</accession>
<evidence type="ECO:0008006" key="4">
    <source>
        <dbReference type="Google" id="ProtNLM"/>
    </source>
</evidence>
<keyword evidence="1" id="KW-0732">Signal</keyword>
<name>A0A3T0D8B7_9FIRM</name>
<dbReference type="EMBL" id="CP034791">
    <property type="protein sequence ID" value="AZT91303.1"/>
    <property type="molecule type" value="Genomic_DNA"/>
</dbReference>
<organism evidence="2 3">
    <name type="scientific">Caldicellulosiruptor changbaiensis</name>
    <dbReference type="NCBI Taxonomy" id="1222016"/>
    <lineage>
        <taxon>Bacteria</taxon>
        <taxon>Bacillati</taxon>
        <taxon>Bacillota</taxon>
        <taxon>Bacillota incertae sedis</taxon>
        <taxon>Caldicellulosiruptorales</taxon>
        <taxon>Caldicellulosiruptoraceae</taxon>
        <taxon>Caldicellulosiruptor</taxon>
    </lineage>
</organism>
<keyword evidence="3" id="KW-1185">Reference proteome</keyword>